<keyword evidence="3" id="KW-1185">Reference proteome</keyword>
<feature type="region of interest" description="Disordered" evidence="1">
    <location>
        <begin position="55"/>
        <end position="77"/>
    </location>
</feature>
<accession>A0A835WRQ1</accession>
<protein>
    <submittedName>
        <fullName evidence="2">Uncharacterized protein</fullName>
    </submittedName>
</protein>
<evidence type="ECO:0000256" key="1">
    <source>
        <dbReference type="SAM" id="MobiDB-lite"/>
    </source>
</evidence>
<dbReference type="EMBL" id="JAEHOD010000005">
    <property type="protein sequence ID" value="KAG2452396.1"/>
    <property type="molecule type" value="Genomic_DNA"/>
</dbReference>
<sequence>MGPENWDRFKGQAAEERGADVPLSGAHVTLKDLSRPASSLPPRPDAAAVKAALEDDGGWVGTPDPSKYAPGTEQLSPKELAEEVAKGNVMMWKDFKEQVSAMQGPEREALLGLVAKRLQEERLFFTLEDGSKVSLWDLRQYVENNPELAALAASGRRIPVADPNDPAGRPLPAAEGGASGLERSRGLAGTAQMSPEEAEELELDWGQVGRGALWRRRPTRWLLGGIDGLQDWQLEAYAHEPLANQLLGAKYGGRDPRAVLADPGYAADVLRAGPLLGMTFVLRAARDLPLQEVASSWRGLLGNYLQRQAPLSLPKAVRPTVVDLDNLNGVSWPALLSRPAAAAHAAAEAAAAGAVPDDDMGVAWRLQSGKEAAASVAAAQQLLQALPDALCPGPSPASWPLTGTALVDEGGRNWRRGASVWVTLQPEGGVLVQAQSGGVVGEQESYMLTRLQGQEALAGAVMAAFMGPQPLDPDMAAAARSMLLVPVNGFTMGNKERDPNHPINPSHTGVRPGRAPRELSAYQLQLQPPGAHAAGGGAAATRVPLLAAGGPGEAKLAAELRAVMESALAAAARAEAEAVAEAGAGASTPASPPSSSSSAASAALAEAEAAEARRARGRAAAAAVMAEGLRRLGPDAVAMLERTAAEAEAPQGGGAVPVAVAGLSSGDKAAAGLTSSDIFSLARSLEQ</sequence>
<gene>
    <name evidence="2" type="ORF">HYH02_002639</name>
</gene>
<evidence type="ECO:0000313" key="2">
    <source>
        <dbReference type="EMBL" id="KAG2452396.1"/>
    </source>
</evidence>
<proteinExistence type="predicted"/>
<name>A0A835WRQ1_9CHLO</name>
<organism evidence="2 3">
    <name type="scientific">Chlamydomonas schloesseri</name>
    <dbReference type="NCBI Taxonomy" id="2026947"/>
    <lineage>
        <taxon>Eukaryota</taxon>
        <taxon>Viridiplantae</taxon>
        <taxon>Chlorophyta</taxon>
        <taxon>core chlorophytes</taxon>
        <taxon>Chlorophyceae</taxon>
        <taxon>CS clade</taxon>
        <taxon>Chlamydomonadales</taxon>
        <taxon>Chlamydomonadaceae</taxon>
        <taxon>Chlamydomonas</taxon>
    </lineage>
</organism>
<feature type="region of interest" description="Disordered" evidence="1">
    <location>
        <begin position="1"/>
        <end position="25"/>
    </location>
</feature>
<feature type="region of interest" description="Disordered" evidence="1">
    <location>
        <begin position="493"/>
        <end position="514"/>
    </location>
</feature>
<dbReference type="OrthoDB" id="546011at2759"/>
<comment type="caution">
    <text evidence="2">The sequence shown here is derived from an EMBL/GenBank/DDBJ whole genome shotgun (WGS) entry which is preliminary data.</text>
</comment>
<evidence type="ECO:0000313" key="3">
    <source>
        <dbReference type="Proteomes" id="UP000613740"/>
    </source>
</evidence>
<feature type="compositionally biased region" description="Basic and acidic residues" evidence="1">
    <location>
        <begin position="1"/>
        <end position="19"/>
    </location>
</feature>
<dbReference type="AlphaFoldDB" id="A0A835WRQ1"/>
<reference evidence="2" key="1">
    <citation type="journal article" date="2020" name="bioRxiv">
        <title>Comparative genomics of Chlamydomonas.</title>
        <authorList>
            <person name="Craig R.J."/>
            <person name="Hasan A.R."/>
            <person name="Ness R.W."/>
            <person name="Keightley P.D."/>
        </authorList>
    </citation>
    <scope>NUCLEOTIDE SEQUENCE</scope>
    <source>
        <strain evidence="2">CCAP 11/173</strain>
    </source>
</reference>
<dbReference type="Proteomes" id="UP000613740">
    <property type="component" value="Unassembled WGS sequence"/>
</dbReference>
<feature type="region of interest" description="Disordered" evidence="1">
    <location>
        <begin position="159"/>
        <end position="199"/>
    </location>
</feature>